<feature type="region of interest" description="Disordered" evidence="1">
    <location>
        <begin position="580"/>
        <end position="603"/>
    </location>
</feature>
<feature type="compositionally biased region" description="Basic and acidic residues" evidence="1">
    <location>
        <begin position="349"/>
        <end position="361"/>
    </location>
</feature>
<proteinExistence type="predicted"/>
<comment type="caution">
    <text evidence="2">The sequence shown here is derived from an EMBL/GenBank/DDBJ whole genome shotgun (WGS) entry which is preliminary data.</text>
</comment>
<name>A0AAV7JUC6_9METZ</name>
<organism evidence="2 3">
    <name type="scientific">Oopsacas minuta</name>
    <dbReference type="NCBI Taxonomy" id="111878"/>
    <lineage>
        <taxon>Eukaryota</taxon>
        <taxon>Metazoa</taxon>
        <taxon>Porifera</taxon>
        <taxon>Hexactinellida</taxon>
        <taxon>Hexasterophora</taxon>
        <taxon>Lyssacinosida</taxon>
        <taxon>Leucopsacidae</taxon>
        <taxon>Oopsacas</taxon>
    </lineage>
</organism>
<accession>A0AAV7JUC6</accession>
<evidence type="ECO:0000313" key="3">
    <source>
        <dbReference type="Proteomes" id="UP001165289"/>
    </source>
</evidence>
<feature type="region of interest" description="Disordered" evidence="1">
    <location>
        <begin position="405"/>
        <end position="433"/>
    </location>
</feature>
<feature type="compositionally biased region" description="Polar residues" evidence="1">
    <location>
        <begin position="670"/>
        <end position="686"/>
    </location>
</feature>
<feature type="compositionally biased region" description="Polar residues" evidence="1">
    <location>
        <begin position="98"/>
        <end position="107"/>
    </location>
</feature>
<feature type="compositionally biased region" description="Low complexity" evidence="1">
    <location>
        <begin position="408"/>
        <end position="422"/>
    </location>
</feature>
<evidence type="ECO:0000256" key="1">
    <source>
        <dbReference type="SAM" id="MobiDB-lite"/>
    </source>
</evidence>
<feature type="region of interest" description="Disordered" evidence="1">
    <location>
        <begin position="664"/>
        <end position="715"/>
    </location>
</feature>
<gene>
    <name evidence="2" type="ORF">LOD99_7328</name>
</gene>
<reference evidence="2 3" key="1">
    <citation type="journal article" date="2023" name="BMC Biol.">
        <title>The compact genome of the sponge Oopsacas minuta (Hexactinellida) is lacking key metazoan core genes.</title>
        <authorList>
            <person name="Santini S."/>
            <person name="Schenkelaars Q."/>
            <person name="Jourda C."/>
            <person name="Duchesne M."/>
            <person name="Belahbib H."/>
            <person name="Rocher C."/>
            <person name="Selva M."/>
            <person name="Riesgo A."/>
            <person name="Vervoort M."/>
            <person name="Leys S.P."/>
            <person name="Kodjabachian L."/>
            <person name="Le Bivic A."/>
            <person name="Borchiellini C."/>
            <person name="Claverie J.M."/>
            <person name="Renard E."/>
        </authorList>
    </citation>
    <scope>NUCLEOTIDE SEQUENCE [LARGE SCALE GENOMIC DNA]</scope>
    <source>
        <strain evidence="2">SPO-2</strain>
    </source>
</reference>
<feature type="region of interest" description="Disordered" evidence="1">
    <location>
        <begin position="322"/>
        <end position="361"/>
    </location>
</feature>
<evidence type="ECO:0000313" key="2">
    <source>
        <dbReference type="EMBL" id="KAI6652313.1"/>
    </source>
</evidence>
<feature type="region of interest" description="Disordered" evidence="1">
    <location>
        <begin position="98"/>
        <end position="135"/>
    </location>
</feature>
<feature type="compositionally biased region" description="Basic and acidic residues" evidence="1">
    <location>
        <begin position="697"/>
        <end position="714"/>
    </location>
</feature>
<keyword evidence="3" id="KW-1185">Reference proteome</keyword>
<feature type="compositionally biased region" description="Low complexity" evidence="1">
    <location>
        <begin position="588"/>
        <end position="599"/>
    </location>
</feature>
<sequence length="856" mass="96126">MTTQDSHNSISKLIIAPETVNANKALQPGTPFLLQGCMCQEGDGVIVVKVNWRDKIYTGSLMDMEQYQWATPKHVEIAELGSPLDKELRFSPRLQLNQPKQNVVSNQEVEDQQPKENDVVMSPQSSDMVESEEGRSPDVIKHILPKLNNCTELNKTSGGLFTRSRQSTLGLLTSPSTSLTDLKAESEKKKTHDLHTGITHPKEVVIPSILGDGNVLPFDTSSREKSKLEIDIKGEIREDITPRPVIVNTRRSTDVLPKPVEQPIKKEGFAPARQMMPQMPFFAVSPLPQSLPNMSNLDPKQRLVKPIPTLTDYQNMRGGEFIHKHDSISPKSSTPDSPNELKPMKKRKNENNHDHSIPKRPDTLVLETHPEHHINYITPDLTTKIPIRLDESSNIRSHASINKALSLPHQTHPTSPSGTHTPKPVKDRMPYNSSDFILTKDNYSTTKILRDNNGKERHEKHIAYAQPQLLPHFPTNRTEKSRIDKKTKRQREGGSPSDHKLDATKTSHSFIPSDSKMPSLITPNVKLEAQQQLSYPTPELLPYFYPPIYVQNAPGLPTLPPGFVEQQKLFQQANLQDVKVESEKVKQKSNNTTNKSKSQAKLQQPADLNYFPQHGHLPINPPVLTQNHLALMMNQSIPISMLAKESAVAGGLAIPSFPVMVEQEKDKTRPYSQPTVTNLQQKISTPSSHSNSNSSRKITEKSLNHDTPHEEISHSHYSQDVIKQWNAHQYLLKHPEITPNNIEPYNNNNTIKIGHTFKQTPSTTPNSNNKIVNNTNPTLAVLNSNQQLKNGLFPSPLFPFVAMTPEYLQQISLLGSVPFPPPIDPSLPLTFPYYDPIAMRLPQAQVQPDTLDSAKW</sequence>
<dbReference type="EMBL" id="JAKMXF010000299">
    <property type="protein sequence ID" value="KAI6652313.1"/>
    <property type="molecule type" value="Genomic_DNA"/>
</dbReference>
<feature type="region of interest" description="Disordered" evidence="1">
    <location>
        <begin position="463"/>
        <end position="517"/>
    </location>
</feature>
<protein>
    <submittedName>
        <fullName evidence="2">Uncharacterized protein</fullName>
    </submittedName>
</protein>
<dbReference type="Proteomes" id="UP001165289">
    <property type="component" value="Unassembled WGS sequence"/>
</dbReference>
<dbReference type="AlphaFoldDB" id="A0AAV7JUC6"/>